<dbReference type="Proteomes" id="UP000657006">
    <property type="component" value="Unassembled WGS sequence"/>
</dbReference>
<feature type="binding site" evidence="11">
    <location>
        <position position="133"/>
    </location>
    <ligand>
        <name>Mg(2+)</name>
        <dbReference type="ChEBI" id="CHEBI:18420"/>
    </ligand>
</feature>
<keyword evidence="7 10" id="KW-0460">Magnesium</keyword>
<sequence length="308" mass="33392">MDTYITMTAYGRDAETALTEAADKLAALEQLWSVTDPNSDIYAVNHGEGHPIRVSEETSELVSFALQMAEETNGALEPTIYPVLSAWGFTTEEHRVPSETEIAELLGNVGYERVRLEGDTVQLDNGMMLDLGAIGKGYAGDLVAQVVQENGSTSALLNFGGNIQAIGTKPDGSRWRLGLRDPFTGGTLGVLEISNMAVVTSGNYERYFIGEDGKQYGHIIDPATGYPAESGLVSVTIVAGEGRLCDALSTSLFVMGLDKAAEYWKQHPDFEMILITEDGEIDLTEGIADAFTLDSYHSNMRVNVIEYE</sequence>
<evidence type="ECO:0000256" key="6">
    <source>
        <dbReference type="ARBA" id="ARBA00022827"/>
    </source>
</evidence>
<comment type="caution">
    <text evidence="12">The sequence shown here is derived from an EMBL/GenBank/DDBJ whole genome shotgun (WGS) entry which is preliminary data.</text>
</comment>
<comment type="similarity">
    <text evidence="10">Belongs to the ApbE family.</text>
</comment>
<dbReference type="AlphaFoldDB" id="A0A926DW93"/>
<dbReference type="PANTHER" id="PTHR30040">
    <property type="entry name" value="THIAMINE BIOSYNTHESIS LIPOPROTEIN APBE"/>
    <property type="match status" value="1"/>
</dbReference>
<feature type="binding site" evidence="11">
    <location>
        <position position="250"/>
    </location>
    <ligand>
        <name>Mg(2+)</name>
        <dbReference type="ChEBI" id="CHEBI:18420"/>
    </ligand>
</feature>
<dbReference type="InterPro" id="IPR024932">
    <property type="entry name" value="ApbE"/>
</dbReference>
<dbReference type="PIRSF" id="PIRSF006268">
    <property type="entry name" value="ApbE"/>
    <property type="match status" value="1"/>
</dbReference>
<dbReference type="Pfam" id="PF02424">
    <property type="entry name" value="ApbE"/>
    <property type="match status" value="1"/>
</dbReference>
<name>A0A926DW93_9FIRM</name>
<dbReference type="InterPro" id="IPR003374">
    <property type="entry name" value="ApbE-like_sf"/>
</dbReference>
<evidence type="ECO:0000256" key="10">
    <source>
        <dbReference type="PIRNR" id="PIRNR006268"/>
    </source>
</evidence>
<evidence type="ECO:0000313" key="13">
    <source>
        <dbReference type="Proteomes" id="UP000657006"/>
    </source>
</evidence>
<dbReference type="EMBL" id="JACRSQ010000059">
    <property type="protein sequence ID" value="MBC8545231.1"/>
    <property type="molecule type" value="Genomic_DNA"/>
</dbReference>
<evidence type="ECO:0000256" key="11">
    <source>
        <dbReference type="PIRSR" id="PIRSR006268-2"/>
    </source>
</evidence>
<reference evidence="12" key="1">
    <citation type="submission" date="2020-08" db="EMBL/GenBank/DDBJ databases">
        <title>Genome public.</title>
        <authorList>
            <person name="Liu C."/>
            <person name="Sun Q."/>
        </authorList>
    </citation>
    <scope>NUCLEOTIDE SEQUENCE</scope>
    <source>
        <strain evidence="12">NSJ-32</strain>
    </source>
</reference>
<keyword evidence="13" id="KW-1185">Reference proteome</keyword>
<accession>A0A926DW93</accession>
<proteinExistence type="inferred from homology"/>
<evidence type="ECO:0000256" key="9">
    <source>
        <dbReference type="ARBA" id="ARBA00048540"/>
    </source>
</evidence>
<keyword evidence="5 10" id="KW-0479">Metal-binding</keyword>
<evidence type="ECO:0000256" key="8">
    <source>
        <dbReference type="ARBA" id="ARBA00031306"/>
    </source>
</evidence>
<keyword evidence="3 10" id="KW-0285">Flavoprotein</keyword>
<evidence type="ECO:0000256" key="1">
    <source>
        <dbReference type="ARBA" id="ARBA00011955"/>
    </source>
</evidence>
<evidence type="ECO:0000256" key="4">
    <source>
        <dbReference type="ARBA" id="ARBA00022679"/>
    </source>
</evidence>
<dbReference type="EC" id="2.7.1.180" evidence="1 10"/>
<evidence type="ECO:0000256" key="7">
    <source>
        <dbReference type="ARBA" id="ARBA00022842"/>
    </source>
</evidence>
<dbReference type="GO" id="GO:0016740">
    <property type="term" value="F:transferase activity"/>
    <property type="evidence" value="ECO:0007669"/>
    <property type="project" value="UniProtKB-UniRule"/>
</dbReference>
<comment type="cofactor">
    <cofactor evidence="11">
        <name>Mg(2+)</name>
        <dbReference type="ChEBI" id="CHEBI:18420"/>
    </cofactor>
    <cofactor evidence="11">
        <name>Mn(2+)</name>
        <dbReference type="ChEBI" id="CHEBI:29035"/>
    </cofactor>
    <text evidence="11">Magnesium. Can also use manganese.</text>
</comment>
<evidence type="ECO:0000256" key="3">
    <source>
        <dbReference type="ARBA" id="ARBA00022630"/>
    </source>
</evidence>
<dbReference type="GO" id="GO:0046872">
    <property type="term" value="F:metal ion binding"/>
    <property type="evidence" value="ECO:0007669"/>
    <property type="project" value="UniProtKB-UniRule"/>
</dbReference>
<keyword evidence="4 10" id="KW-0808">Transferase</keyword>
<dbReference type="Gene3D" id="3.10.520.10">
    <property type="entry name" value="ApbE-like domains"/>
    <property type="match status" value="1"/>
</dbReference>
<protein>
    <recommendedName>
        <fullName evidence="2 10">FAD:protein FMN transferase</fullName>
        <ecNumber evidence="1 10">2.7.1.180</ecNumber>
    </recommendedName>
    <alternativeName>
        <fullName evidence="8 10">Flavin transferase</fullName>
    </alternativeName>
</protein>
<gene>
    <name evidence="12" type="ORF">H8730_16990</name>
</gene>
<dbReference type="SUPFAM" id="SSF143631">
    <property type="entry name" value="ApbE-like"/>
    <property type="match status" value="1"/>
</dbReference>
<keyword evidence="6 10" id="KW-0274">FAD</keyword>
<comment type="catalytic activity">
    <reaction evidence="9 10">
        <text>L-threonyl-[protein] + FAD = FMN-L-threonyl-[protein] + AMP + H(+)</text>
        <dbReference type="Rhea" id="RHEA:36847"/>
        <dbReference type="Rhea" id="RHEA-COMP:11060"/>
        <dbReference type="Rhea" id="RHEA-COMP:11061"/>
        <dbReference type="ChEBI" id="CHEBI:15378"/>
        <dbReference type="ChEBI" id="CHEBI:30013"/>
        <dbReference type="ChEBI" id="CHEBI:57692"/>
        <dbReference type="ChEBI" id="CHEBI:74257"/>
        <dbReference type="ChEBI" id="CHEBI:456215"/>
        <dbReference type="EC" id="2.7.1.180"/>
    </reaction>
</comment>
<organism evidence="12 13">
    <name type="scientific">Bianquea renquensis</name>
    <dbReference type="NCBI Taxonomy" id="2763661"/>
    <lineage>
        <taxon>Bacteria</taxon>
        <taxon>Bacillati</taxon>
        <taxon>Bacillota</taxon>
        <taxon>Clostridia</taxon>
        <taxon>Eubacteriales</taxon>
        <taxon>Bianqueaceae</taxon>
        <taxon>Bianquea</taxon>
    </lineage>
</organism>
<evidence type="ECO:0000256" key="2">
    <source>
        <dbReference type="ARBA" id="ARBA00016337"/>
    </source>
</evidence>
<dbReference type="PANTHER" id="PTHR30040:SF2">
    <property type="entry name" value="FAD:PROTEIN FMN TRANSFERASE"/>
    <property type="match status" value="1"/>
</dbReference>
<evidence type="ECO:0000256" key="5">
    <source>
        <dbReference type="ARBA" id="ARBA00022723"/>
    </source>
</evidence>
<evidence type="ECO:0000313" key="12">
    <source>
        <dbReference type="EMBL" id="MBC8545231.1"/>
    </source>
</evidence>
<feature type="binding site" evidence="11">
    <location>
        <position position="246"/>
    </location>
    <ligand>
        <name>Mg(2+)</name>
        <dbReference type="ChEBI" id="CHEBI:18420"/>
    </ligand>
</feature>